<evidence type="ECO:0000256" key="6">
    <source>
        <dbReference type="ARBA" id="ARBA00023170"/>
    </source>
</evidence>
<dbReference type="Gene3D" id="3.40.50.2300">
    <property type="match status" value="1"/>
</dbReference>
<protein>
    <recommendedName>
        <fullName evidence="3">histidine kinase</fullName>
        <ecNumber evidence="3">2.7.13.3</ecNumber>
    </recommendedName>
</protein>
<dbReference type="SUPFAM" id="SSF55874">
    <property type="entry name" value="ATPase domain of HSP90 chaperone/DNA topoisomerase II/histidine kinase"/>
    <property type="match status" value="1"/>
</dbReference>
<feature type="transmembrane region" description="Helical" evidence="8">
    <location>
        <begin position="305"/>
        <end position="328"/>
    </location>
</feature>
<dbReference type="SUPFAM" id="SSF52172">
    <property type="entry name" value="CheY-like"/>
    <property type="match status" value="1"/>
</dbReference>
<dbReference type="Gene3D" id="3.30.565.10">
    <property type="entry name" value="Histidine kinase-like ATPase, C-terminal domain"/>
    <property type="match status" value="1"/>
</dbReference>
<dbReference type="EC" id="2.7.13.3" evidence="3"/>
<evidence type="ECO:0000256" key="5">
    <source>
        <dbReference type="ARBA" id="ARBA00022824"/>
    </source>
</evidence>
<gene>
    <name evidence="11" type="ORF">P3X46_008587</name>
</gene>
<comment type="caution">
    <text evidence="11">The sequence shown here is derived from an EMBL/GenBank/DDBJ whole genome shotgun (WGS) entry which is preliminary data.</text>
</comment>
<evidence type="ECO:0000256" key="4">
    <source>
        <dbReference type="ARBA" id="ARBA00022553"/>
    </source>
</evidence>
<evidence type="ECO:0000256" key="3">
    <source>
        <dbReference type="ARBA" id="ARBA00012438"/>
    </source>
</evidence>
<dbReference type="EMBL" id="JARPOI010000005">
    <property type="protein sequence ID" value="KAJ9180326.1"/>
    <property type="molecule type" value="Genomic_DNA"/>
</dbReference>
<evidence type="ECO:0000259" key="9">
    <source>
        <dbReference type="PROSITE" id="PS50109"/>
    </source>
</evidence>
<comment type="catalytic activity">
    <reaction evidence="1">
        <text>ATP + protein L-histidine = ADP + protein N-phospho-L-histidine.</text>
        <dbReference type="EC" id="2.7.13.3"/>
    </reaction>
</comment>
<feature type="domain" description="Response regulatory" evidence="10">
    <location>
        <begin position="992"/>
        <end position="1123"/>
    </location>
</feature>
<proteinExistence type="predicted"/>
<dbReference type="PROSITE" id="PS50110">
    <property type="entry name" value="RESPONSE_REGULATORY"/>
    <property type="match status" value="1"/>
</dbReference>
<dbReference type="InterPro" id="IPR036890">
    <property type="entry name" value="HATPase_C_sf"/>
</dbReference>
<dbReference type="PANTHER" id="PTHR43719:SF50">
    <property type="entry name" value="HISTIDINE KINASE CKI1-LIKE ISOFORM X1"/>
    <property type="match status" value="1"/>
</dbReference>
<dbReference type="InterPro" id="IPR011006">
    <property type="entry name" value="CheY-like_superfamily"/>
</dbReference>
<feature type="modified residue" description="4-aspartylphosphate" evidence="7">
    <location>
        <position position="1054"/>
    </location>
</feature>
<dbReference type="InterPro" id="IPR001789">
    <property type="entry name" value="Sig_transdc_resp-reg_receiver"/>
</dbReference>
<dbReference type="CDD" id="cd17546">
    <property type="entry name" value="REC_hyHK_CKI1_RcsC-like"/>
    <property type="match status" value="1"/>
</dbReference>
<dbReference type="SMART" id="SM00387">
    <property type="entry name" value="HATPase_c"/>
    <property type="match status" value="1"/>
</dbReference>
<dbReference type="PROSITE" id="PS50109">
    <property type="entry name" value="HIS_KIN"/>
    <property type="match status" value="1"/>
</dbReference>
<feature type="transmembrane region" description="Helical" evidence="8">
    <location>
        <begin position="19"/>
        <end position="40"/>
    </location>
</feature>
<dbReference type="SMART" id="SM00448">
    <property type="entry name" value="REC"/>
    <property type="match status" value="1"/>
</dbReference>
<keyword evidence="8" id="KW-0472">Membrane</keyword>
<name>A0ABQ9MJJ6_HEVBR</name>
<feature type="domain" description="Histidine kinase" evidence="9">
    <location>
        <begin position="400"/>
        <end position="666"/>
    </location>
</feature>
<dbReference type="InterPro" id="IPR004358">
    <property type="entry name" value="Sig_transdc_His_kin-like_C"/>
</dbReference>
<accession>A0ABQ9MJJ6</accession>
<dbReference type="InterPro" id="IPR003594">
    <property type="entry name" value="HATPase_dom"/>
</dbReference>
<evidence type="ECO:0000313" key="12">
    <source>
        <dbReference type="Proteomes" id="UP001174677"/>
    </source>
</evidence>
<feature type="transmembrane region" description="Helical" evidence="8">
    <location>
        <begin position="340"/>
        <end position="362"/>
    </location>
</feature>
<dbReference type="SMART" id="SM00388">
    <property type="entry name" value="HisKA"/>
    <property type="match status" value="1"/>
</dbReference>
<keyword evidence="6" id="KW-0675">Receptor</keyword>
<evidence type="ECO:0000313" key="11">
    <source>
        <dbReference type="EMBL" id="KAJ9180326.1"/>
    </source>
</evidence>
<dbReference type="Pfam" id="PF00072">
    <property type="entry name" value="Response_reg"/>
    <property type="match status" value="1"/>
</dbReference>
<dbReference type="InterPro" id="IPR003661">
    <property type="entry name" value="HisK_dim/P_dom"/>
</dbReference>
<dbReference type="InterPro" id="IPR050956">
    <property type="entry name" value="2C_system_His_kinase"/>
</dbReference>
<keyword evidence="12" id="KW-1185">Reference proteome</keyword>
<evidence type="ECO:0000256" key="7">
    <source>
        <dbReference type="PROSITE-ProRule" id="PRU00169"/>
    </source>
</evidence>
<keyword evidence="8" id="KW-1133">Transmembrane helix</keyword>
<dbReference type="PANTHER" id="PTHR43719">
    <property type="entry name" value="TWO-COMPONENT HISTIDINE KINASE"/>
    <property type="match status" value="1"/>
</dbReference>
<keyword evidence="4 7" id="KW-0597">Phosphoprotein</keyword>
<dbReference type="InterPro" id="IPR005467">
    <property type="entry name" value="His_kinase_dom"/>
</dbReference>
<evidence type="ECO:0000256" key="8">
    <source>
        <dbReference type="SAM" id="Phobius"/>
    </source>
</evidence>
<dbReference type="Proteomes" id="UP001174677">
    <property type="component" value="Chromosome 5"/>
</dbReference>
<keyword evidence="5" id="KW-0256">Endoplasmic reticulum</keyword>
<reference evidence="11" key="1">
    <citation type="journal article" date="2023" name="Plant Biotechnol. J.">
        <title>Chromosome-level wild Hevea brasiliensis genome provides new tools for genomic-assisted breeding and valuable loci to elevate rubber yield.</title>
        <authorList>
            <person name="Cheng H."/>
            <person name="Song X."/>
            <person name="Hu Y."/>
            <person name="Wu T."/>
            <person name="Yang Q."/>
            <person name="An Z."/>
            <person name="Feng S."/>
            <person name="Deng Z."/>
            <person name="Wu W."/>
            <person name="Zeng X."/>
            <person name="Tu M."/>
            <person name="Wang X."/>
            <person name="Huang H."/>
        </authorList>
    </citation>
    <scope>NUCLEOTIDE SEQUENCE</scope>
    <source>
        <strain evidence="11">MT/VB/25A 57/8</strain>
    </source>
</reference>
<dbReference type="Pfam" id="PF02518">
    <property type="entry name" value="HATPase_c"/>
    <property type="match status" value="1"/>
</dbReference>
<sequence>MALNFNCRRFRLLRAVLRPAYFCVILALSIFIISEMCLMIKRTKHHVILESYRVRNKSFTEIEKTAKLLYFVNSSASNLGRSLSAYLDGTQLSFAEIETKVAPTLFLALTTIPQVSQVSYIGLDGLMFSFYNDNDQTLAVYSNTSHSSSWYAKPVNRDTGKLYGNPVALDSMLTVNSSWFQKALNSTSGYSSVRTGWNKAQDTLILNAVAMDGRGVISLGFPITIVTDHFAALDFHGGFLHLGSEDGQVIMKTNLPDTQIDVYNSSAVVQVFKPNGGLMRQDNLLCSSDYGKLRPHTLKILGNKYMFYCSTLDIAGIHSVYVLAYPGYGLADLVHRNSRLSIMLLSIVLVLVIVSLCMYIFLTARATKREMFLCAALIKQTEATQQAERKSMNKTKAYAGANHDVRGSLAAITGLIELCQEDAKPESELAANLMQMQNCTKDLLGILNSILDMSKIEAGKASLEKEDFNLSQLLEDVVDMYYPLGMKKGVDVVLDPCDGSILKLPLVRGDRIKIKQILCNLVSNAIKFTTDGHVSVRAVVKKNNFKKEIIASNRTNALKFLSWFCHRNKNAFTDLDAFHSVEENPNELEIEFEVDDTGRGVPKDKQKSIFEDYVQVKETTIGQEGCGLGLGIVQSLVRVMKGELRIIEKEPGERGTCFRFNVFLSTSGAEFLDTEENRPSSGFHQHFYFMSPKPEGSHVIMFMAGEERRKVLKKYIESLNIKVTIIKHWRGFPFSLEKIKRKLEGCYFSAGKSESNLFEYSSTSASSNSDMNSKPLSIKDGTDHILPQYRNTNSKISSGIILFVIDSNAVSNHADELHSTLANFRKDIPKSLCKVVWLDDRMVRQSGFQEQDRQNPEGDYVIYKPLHGSRLIEVLSLLPERKCSFSNRVIGSTVEEIHTSEDPEQKGASQCSFSKCVMGSTVEGVHLSDDPEHKATSQCSISQCVMESTAQEINTEDLNLLNRSNSSVSHTSSLQQIVIHKQRDNKPLDGKRILVVEDNDLLRRLTATSLCKLGANVERSTNGEEALNQVCKALSDQKKEGDSKSLPYDYIFMDCEMPIMNGYEATRLIRIEEKQYDVHIPIIALTAHAMPEEASKSFDAGMDFHLTKPLQVDKLMDVIQSPHKQ</sequence>
<dbReference type="SUPFAM" id="SSF47384">
    <property type="entry name" value="Homodimeric domain of signal transducing histidine kinase"/>
    <property type="match status" value="1"/>
</dbReference>
<dbReference type="Gene3D" id="1.10.287.130">
    <property type="match status" value="1"/>
</dbReference>
<dbReference type="Pfam" id="PF00512">
    <property type="entry name" value="HisKA"/>
    <property type="match status" value="1"/>
</dbReference>
<dbReference type="PRINTS" id="PR00344">
    <property type="entry name" value="BCTRLSENSOR"/>
</dbReference>
<evidence type="ECO:0000256" key="2">
    <source>
        <dbReference type="ARBA" id="ARBA00004477"/>
    </source>
</evidence>
<organism evidence="11 12">
    <name type="scientific">Hevea brasiliensis</name>
    <name type="common">Para rubber tree</name>
    <name type="synonym">Siphonia brasiliensis</name>
    <dbReference type="NCBI Taxonomy" id="3981"/>
    <lineage>
        <taxon>Eukaryota</taxon>
        <taxon>Viridiplantae</taxon>
        <taxon>Streptophyta</taxon>
        <taxon>Embryophyta</taxon>
        <taxon>Tracheophyta</taxon>
        <taxon>Spermatophyta</taxon>
        <taxon>Magnoliopsida</taxon>
        <taxon>eudicotyledons</taxon>
        <taxon>Gunneridae</taxon>
        <taxon>Pentapetalae</taxon>
        <taxon>rosids</taxon>
        <taxon>fabids</taxon>
        <taxon>Malpighiales</taxon>
        <taxon>Euphorbiaceae</taxon>
        <taxon>Crotonoideae</taxon>
        <taxon>Micrandreae</taxon>
        <taxon>Hevea</taxon>
    </lineage>
</organism>
<dbReference type="InterPro" id="IPR036097">
    <property type="entry name" value="HisK_dim/P_sf"/>
</dbReference>
<evidence type="ECO:0000256" key="1">
    <source>
        <dbReference type="ARBA" id="ARBA00000085"/>
    </source>
</evidence>
<evidence type="ECO:0000259" key="10">
    <source>
        <dbReference type="PROSITE" id="PS50110"/>
    </source>
</evidence>
<keyword evidence="8" id="KW-0812">Transmembrane</keyword>
<comment type="subcellular location">
    <subcellularLocation>
        <location evidence="2">Endoplasmic reticulum membrane</location>
        <topology evidence="2">Multi-pass membrane protein</topology>
    </subcellularLocation>
</comment>